<protein>
    <submittedName>
        <fullName evidence="1">Uncharacterized protein</fullName>
    </submittedName>
</protein>
<dbReference type="AlphaFoldDB" id="A2D7B0"/>
<dbReference type="KEGG" id="tva:4720865"/>
<evidence type="ECO:0000313" key="1">
    <source>
        <dbReference type="EMBL" id="EAY23627.1"/>
    </source>
</evidence>
<name>A2D7B0_TRIV3</name>
<dbReference type="VEuPathDB" id="TrichDB:TVAG_119640"/>
<dbReference type="InParanoid" id="A2D7B0"/>
<evidence type="ECO:0000313" key="2">
    <source>
        <dbReference type="Proteomes" id="UP000001542"/>
    </source>
</evidence>
<gene>
    <name evidence="1" type="ORF">TVAG_119640</name>
</gene>
<dbReference type="VEuPathDB" id="TrichDB:TVAGG3_0992470"/>
<reference evidence="1" key="2">
    <citation type="journal article" date="2007" name="Science">
        <title>Draft genome sequence of the sexually transmitted pathogen Trichomonas vaginalis.</title>
        <authorList>
            <person name="Carlton J.M."/>
            <person name="Hirt R.P."/>
            <person name="Silva J.C."/>
            <person name="Delcher A.L."/>
            <person name="Schatz M."/>
            <person name="Zhao Q."/>
            <person name="Wortman J.R."/>
            <person name="Bidwell S.L."/>
            <person name="Alsmark U.C.M."/>
            <person name="Besteiro S."/>
            <person name="Sicheritz-Ponten T."/>
            <person name="Noel C.J."/>
            <person name="Dacks J.B."/>
            <person name="Foster P.G."/>
            <person name="Simillion C."/>
            <person name="Van de Peer Y."/>
            <person name="Miranda-Saavedra D."/>
            <person name="Barton G.J."/>
            <person name="Westrop G.D."/>
            <person name="Mueller S."/>
            <person name="Dessi D."/>
            <person name="Fiori P.L."/>
            <person name="Ren Q."/>
            <person name="Paulsen I."/>
            <person name="Zhang H."/>
            <person name="Bastida-Corcuera F.D."/>
            <person name="Simoes-Barbosa A."/>
            <person name="Brown M.T."/>
            <person name="Hayes R.D."/>
            <person name="Mukherjee M."/>
            <person name="Okumura C.Y."/>
            <person name="Schneider R."/>
            <person name="Smith A.J."/>
            <person name="Vanacova S."/>
            <person name="Villalvazo M."/>
            <person name="Haas B.J."/>
            <person name="Pertea M."/>
            <person name="Feldblyum T.V."/>
            <person name="Utterback T.R."/>
            <person name="Shu C.L."/>
            <person name="Osoegawa K."/>
            <person name="de Jong P.J."/>
            <person name="Hrdy I."/>
            <person name="Horvathova L."/>
            <person name="Zubacova Z."/>
            <person name="Dolezal P."/>
            <person name="Malik S.B."/>
            <person name="Logsdon J.M. Jr."/>
            <person name="Henze K."/>
            <person name="Gupta A."/>
            <person name="Wang C.C."/>
            <person name="Dunne R.L."/>
            <person name="Upcroft J.A."/>
            <person name="Upcroft P."/>
            <person name="White O."/>
            <person name="Salzberg S.L."/>
            <person name="Tang P."/>
            <person name="Chiu C.-H."/>
            <person name="Lee Y.-S."/>
            <person name="Embley T.M."/>
            <person name="Coombs G.H."/>
            <person name="Mottram J.C."/>
            <person name="Tachezy J."/>
            <person name="Fraser-Liggett C.M."/>
            <person name="Johnson P.J."/>
        </authorList>
    </citation>
    <scope>NUCLEOTIDE SEQUENCE [LARGE SCALE GENOMIC DNA]</scope>
    <source>
        <strain evidence="1">G3</strain>
    </source>
</reference>
<sequence length="818" mass="94924">MSIFNPIGILKSKLNLFNFGPKENIDPIITETLDAILEDRKNNQLLKRLSEEKDISFNFQILYNSLITSRASDGLTIFKEWFLNPPPSISVERLNEFLSTLFRYLPDSTNAHKKDESHYKFVWQTISELKEKITFEIYSETQQKLLVAVLDIVENMNMKNLTPHYLKFFCSHLLDNYIDTNTVNTLIDRFSKNKDDVYWKELFQNVFNKLLTFSDNKNLLYIFYLVKDKIHTQESLWNCAVNEIYKKSRTDTSLYLLPCNGTNILQLIGDLAFSDQIKESERLKYHIVNLVDFFVHSNVSQEWMDMFVHYIKFMIIKNEIDLTLILSDSILRMLCYKPKPIQEIIFTLLDKFDKKEIESKLYYDYTDFFYSIQSLMQTGYYPMYPKFDALATKIASKFSYQSQGLLLQLLIGNRAQYYEIFTSTVDKLTNPTEICQFIISLALAPPFFNSVGVIKSIINKKMQWFIDKLNGKDANVKIAILICLLELNKSNAFVPYRPILDCIGNLISSQAKSIKKVAYLVLVNIATPTIQQENVQDDIESYVLHDRIFSFMPHDNSATMLVRSNFGKNFYSIKTLNIPVEVKDKKIPLKRSDIVAEDDPLFEILPPLQEVPDKSKALKILYTTGVANCNNKPRLLKNPDFSDFDKACLPFRFNINVSNVNIDDDSIEKEPKPSPIFDIFLKDLGESYDMTSCGFSFVKNPIDAENPFILFISHDNMINDKFLKKANFLIMVSPVLEKGTRLYRLELHVSGSAYGNSYFIQANNLVVRLVPANMLTIMISSILFSYYISTYEKSPIFEKLLYRVKERIHALKNIINSQ</sequence>
<dbReference type="EMBL" id="DS113177">
    <property type="protein sequence ID" value="EAY23627.1"/>
    <property type="molecule type" value="Genomic_DNA"/>
</dbReference>
<reference evidence="1" key="1">
    <citation type="submission" date="2006-10" db="EMBL/GenBank/DDBJ databases">
        <authorList>
            <person name="Amadeo P."/>
            <person name="Zhao Q."/>
            <person name="Wortman J."/>
            <person name="Fraser-Liggett C."/>
            <person name="Carlton J."/>
        </authorList>
    </citation>
    <scope>NUCLEOTIDE SEQUENCE</scope>
    <source>
        <strain evidence="1">G3</strain>
    </source>
</reference>
<dbReference type="RefSeq" id="XP_001276875.1">
    <property type="nucleotide sequence ID" value="XM_001276874.1"/>
</dbReference>
<dbReference type="Proteomes" id="UP000001542">
    <property type="component" value="Unassembled WGS sequence"/>
</dbReference>
<proteinExistence type="predicted"/>
<accession>A2D7B0</accession>
<keyword evidence="2" id="KW-1185">Reference proteome</keyword>
<organism evidence="1 2">
    <name type="scientific">Trichomonas vaginalis (strain ATCC PRA-98 / G3)</name>
    <dbReference type="NCBI Taxonomy" id="412133"/>
    <lineage>
        <taxon>Eukaryota</taxon>
        <taxon>Metamonada</taxon>
        <taxon>Parabasalia</taxon>
        <taxon>Trichomonadida</taxon>
        <taxon>Trichomonadidae</taxon>
        <taxon>Trichomonas</taxon>
    </lineage>
</organism>